<organism evidence="3">
    <name type="scientific">Lygus hesperus</name>
    <name type="common">Western plant bug</name>
    <dbReference type="NCBI Taxonomy" id="30085"/>
    <lineage>
        <taxon>Eukaryota</taxon>
        <taxon>Metazoa</taxon>
        <taxon>Ecdysozoa</taxon>
        <taxon>Arthropoda</taxon>
        <taxon>Hexapoda</taxon>
        <taxon>Insecta</taxon>
        <taxon>Pterygota</taxon>
        <taxon>Neoptera</taxon>
        <taxon>Paraneoptera</taxon>
        <taxon>Hemiptera</taxon>
        <taxon>Heteroptera</taxon>
        <taxon>Panheteroptera</taxon>
        <taxon>Cimicomorpha</taxon>
        <taxon>Miridae</taxon>
        <taxon>Mirini</taxon>
        <taxon>Lygus</taxon>
    </lineage>
</organism>
<reference evidence="3" key="2">
    <citation type="submission" date="2014-07" db="EMBL/GenBank/DDBJ databases">
        <authorList>
            <person name="Hull J."/>
        </authorList>
    </citation>
    <scope>NUCLEOTIDE SEQUENCE</scope>
</reference>
<feature type="region of interest" description="Disordered" evidence="1">
    <location>
        <begin position="113"/>
        <end position="143"/>
    </location>
</feature>
<feature type="chain" id="PRO_5002072690" evidence="2">
    <location>
        <begin position="25"/>
        <end position="143"/>
    </location>
</feature>
<gene>
    <name evidence="3" type="primary">shroom2</name>
    <name evidence="3" type="ORF">CM83_49267</name>
</gene>
<reference evidence="3" key="1">
    <citation type="journal article" date="2014" name="PLoS ONE">
        <title>Transcriptome-Based Identification of ABC Transporters in the Western Tarnished Plant Bug Lygus hesperus.</title>
        <authorList>
            <person name="Hull J.J."/>
            <person name="Chaney K."/>
            <person name="Geib S.M."/>
            <person name="Fabrick J.A."/>
            <person name="Brent C.S."/>
            <person name="Walsh D."/>
            <person name="Lavine L.C."/>
        </authorList>
    </citation>
    <scope>NUCLEOTIDE SEQUENCE</scope>
</reference>
<evidence type="ECO:0000256" key="2">
    <source>
        <dbReference type="SAM" id="SignalP"/>
    </source>
</evidence>
<feature type="signal peptide" evidence="2">
    <location>
        <begin position="1"/>
        <end position="24"/>
    </location>
</feature>
<evidence type="ECO:0000313" key="3">
    <source>
        <dbReference type="EMBL" id="JAG35843.1"/>
    </source>
</evidence>
<protein>
    <submittedName>
        <fullName evidence="3">Protein Shroom2</fullName>
    </submittedName>
</protein>
<proteinExistence type="predicted"/>
<feature type="non-terminal residue" evidence="3">
    <location>
        <position position="143"/>
    </location>
</feature>
<dbReference type="EMBL" id="GBHO01007761">
    <property type="protein sequence ID" value="JAG35843.1"/>
    <property type="molecule type" value="Transcribed_RNA"/>
</dbReference>
<accession>A0A0A9YXL6</accession>
<dbReference type="AlphaFoldDB" id="A0A0A9YXL6"/>
<sequence length="143" mass="16549">MLCPGLRLSHLAVFFLMMGVSPEASYGPRVISCWKNWLKMTDDNYLRALERYDSCGKLMSELTSDMRGKYKKSLVDNLQRSSNYFFDHTEMSRAEVIRVLRSANRLMESWTRGKGSFEQGQRGKASYEEEPLPDYPRGNGPFE</sequence>
<name>A0A0A9YXL6_LYGHE</name>
<keyword evidence="2" id="KW-0732">Signal</keyword>
<evidence type="ECO:0000256" key="1">
    <source>
        <dbReference type="SAM" id="MobiDB-lite"/>
    </source>
</evidence>